<gene>
    <name evidence="1" type="ORF">CR152_02500</name>
</gene>
<sequence length="163" mass="17288">MNVDLTLIPDNPEAILQVREQCRRMVRNRAAVSAGVAALPVPGLDVMSDLSMLTGLVNDVNAAFGLSAEQVEHLQPAYKRIVYGAAAGVGGMMVGKLITRQLAVQLLKRTGLRVFAKSAARFVPLAGQVASAAIGFTVFRKLGYDHVEACTTVAQQLLAARTA</sequence>
<accession>A0A2D2DEV0</accession>
<dbReference type="AlphaFoldDB" id="A0A2D2DEV0"/>
<evidence type="ECO:0008006" key="3">
    <source>
        <dbReference type="Google" id="ProtNLM"/>
    </source>
</evidence>
<evidence type="ECO:0000313" key="2">
    <source>
        <dbReference type="Proteomes" id="UP000229897"/>
    </source>
</evidence>
<name>A0A2D2DEV0_9BURK</name>
<dbReference type="KEGG" id="mass:CR152_02500"/>
<proteinExistence type="predicted"/>
<dbReference type="Proteomes" id="UP000229897">
    <property type="component" value="Chromosome"/>
</dbReference>
<evidence type="ECO:0000313" key="1">
    <source>
        <dbReference type="EMBL" id="ATQ73511.1"/>
    </source>
</evidence>
<organism evidence="1 2">
    <name type="scientific">Massilia violaceinigra</name>
    <dbReference type="NCBI Taxonomy" id="2045208"/>
    <lineage>
        <taxon>Bacteria</taxon>
        <taxon>Pseudomonadati</taxon>
        <taxon>Pseudomonadota</taxon>
        <taxon>Betaproteobacteria</taxon>
        <taxon>Burkholderiales</taxon>
        <taxon>Oxalobacteraceae</taxon>
        <taxon>Telluria group</taxon>
        <taxon>Massilia</taxon>
    </lineage>
</organism>
<protein>
    <recommendedName>
        <fullName evidence="3">DUF697 domain-containing protein</fullName>
    </recommendedName>
</protein>
<dbReference type="EMBL" id="CP024608">
    <property type="protein sequence ID" value="ATQ73511.1"/>
    <property type="molecule type" value="Genomic_DNA"/>
</dbReference>
<keyword evidence="2" id="KW-1185">Reference proteome</keyword>
<dbReference type="OrthoDB" id="2646363at2"/>
<dbReference type="RefSeq" id="WP_099873507.1">
    <property type="nucleotide sequence ID" value="NZ_CP024608.1"/>
</dbReference>
<reference evidence="1" key="1">
    <citation type="submission" date="2017-10" db="EMBL/GenBank/DDBJ databases">
        <title>Massilia psychrophilum sp. nov., a novel purple-pigmented bacterium isolated from Tianshan glacier, Xinjiang Municipality, China.</title>
        <authorList>
            <person name="Wang H."/>
        </authorList>
    </citation>
    <scope>NUCLEOTIDE SEQUENCE [LARGE SCALE GENOMIC DNA]</scope>
    <source>
        <strain evidence="1">B2</strain>
    </source>
</reference>